<feature type="compositionally biased region" description="Acidic residues" evidence="3">
    <location>
        <begin position="405"/>
        <end position="414"/>
    </location>
</feature>
<feature type="compositionally biased region" description="Acidic residues" evidence="3">
    <location>
        <begin position="388"/>
        <end position="398"/>
    </location>
</feature>
<keyword evidence="6" id="KW-1185">Reference proteome</keyword>
<feature type="compositionally biased region" description="Basic and acidic residues" evidence="3">
    <location>
        <begin position="417"/>
        <end position="427"/>
    </location>
</feature>
<keyword evidence="4" id="KW-0472">Membrane</keyword>
<feature type="compositionally biased region" description="Acidic residues" evidence="3">
    <location>
        <begin position="537"/>
        <end position="547"/>
    </location>
</feature>
<comment type="similarity">
    <text evidence="1">Belongs to the LTV1 family.</text>
</comment>
<dbReference type="InterPro" id="IPR007307">
    <property type="entry name" value="Ltv1"/>
</dbReference>
<keyword evidence="4" id="KW-0812">Transmembrane</keyword>
<feature type="region of interest" description="Disordered" evidence="3">
    <location>
        <begin position="330"/>
        <end position="427"/>
    </location>
</feature>
<dbReference type="Pfam" id="PF04180">
    <property type="entry name" value="LTV"/>
    <property type="match status" value="1"/>
</dbReference>
<evidence type="ECO:0000256" key="3">
    <source>
        <dbReference type="SAM" id="MobiDB-lite"/>
    </source>
</evidence>
<evidence type="ECO:0000313" key="5">
    <source>
        <dbReference type="EMBL" id="KAK4301280.1"/>
    </source>
</evidence>
<evidence type="ECO:0000256" key="2">
    <source>
        <dbReference type="ARBA" id="ARBA00021561"/>
    </source>
</evidence>
<feature type="compositionally biased region" description="Polar residues" evidence="3">
    <location>
        <begin position="364"/>
        <end position="377"/>
    </location>
</feature>
<evidence type="ECO:0000256" key="4">
    <source>
        <dbReference type="SAM" id="Phobius"/>
    </source>
</evidence>
<name>A0AAE1TZZ9_9EUCA</name>
<dbReference type="GO" id="GO:0000056">
    <property type="term" value="P:ribosomal small subunit export from nucleus"/>
    <property type="evidence" value="ECO:0007669"/>
    <property type="project" value="TreeGrafter"/>
</dbReference>
<comment type="caution">
    <text evidence="5">The sequence shown here is derived from an EMBL/GenBank/DDBJ whole genome shotgun (WGS) entry which is preliminary data.</text>
</comment>
<sequence length="688" mass="79856">MVVVDWTGDTDRMKANTEFKSFYNFTFLLDIIMVVVDWTGDTDRMKANTEFKSFYNFTFLLDIIMVVVDWTGDTDRMKANTEFKSFYNFTFLLDITLVDWTGDTDRMKANTEFKSFYNLLATLEEKKKQLSWQHWKESIVVVQEKENMGKKGKRFIDRHRDVVHTFKVVSRSQRDPLVADDNAPQAVLQHTQQNKNKKEEEETYGVFFDDDYDYLQHLRGVKEAINWDEPDLEVYTIRKPDPQAGKKELRDKKLVLPSSAFESYIEEPIGLLNRAAPVSGPRPELDPDVVAGLDDGDDVLSTEAATCHPDDDEALPDDFVLMLNAEEPIHTLDHDDDGEWEEDNDSDDDDDDNMEMPPLEEPYTINTNTLPSSNILSTYREHQQDNSGDSDEGNDEERDFSSDFNDSEAEDEVASLDGDRKPTGTMRTESHFTDYSLTSSVLYRNQGLTNLDDCFEEKFIREYQEEHVGALDGEDIEGWVDESSPLFKQAVKQTQNQVMTTQQHNNSEEEDDRTRIIEWIKDMQYCQTNQPHRDQDKEEIEVSDDEGSEKWDCESILTTASTLYNHPRTITDPPRRKRIAVDPHTGIPIEHRVGGLTKRNLAHHDNTPNNKDDNTLDTQTLITSMSAISIRPPGETSEERRCRKKALKELRRERRIEKKLNRSAFKDEKKRQEKIMLNNKYNYKISLM</sequence>
<accession>A0AAE1TZZ9</accession>
<gene>
    <name evidence="5" type="ORF">Pmani_026564</name>
</gene>
<dbReference type="GO" id="GO:0005829">
    <property type="term" value="C:cytosol"/>
    <property type="evidence" value="ECO:0007669"/>
    <property type="project" value="TreeGrafter"/>
</dbReference>
<feature type="transmembrane region" description="Helical" evidence="4">
    <location>
        <begin position="22"/>
        <end position="41"/>
    </location>
</feature>
<feature type="region of interest" description="Disordered" evidence="3">
    <location>
        <begin position="529"/>
        <end position="548"/>
    </location>
</feature>
<feature type="compositionally biased region" description="Acidic residues" evidence="3">
    <location>
        <begin position="334"/>
        <end position="354"/>
    </location>
</feature>
<dbReference type="GO" id="GO:0042274">
    <property type="term" value="P:ribosomal small subunit biogenesis"/>
    <property type="evidence" value="ECO:0007669"/>
    <property type="project" value="InterPro"/>
</dbReference>
<dbReference type="GO" id="GO:0005634">
    <property type="term" value="C:nucleus"/>
    <property type="evidence" value="ECO:0007669"/>
    <property type="project" value="TreeGrafter"/>
</dbReference>
<proteinExistence type="inferred from homology"/>
<dbReference type="EMBL" id="JAWZYT010002899">
    <property type="protein sequence ID" value="KAK4301280.1"/>
    <property type="molecule type" value="Genomic_DNA"/>
</dbReference>
<dbReference type="PANTHER" id="PTHR21531">
    <property type="entry name" value="LOW-TEMPERATURE VIABILITY PROTEIN LTV1-RELATED"/>
    <property type="match status" value="1"/>
</dbReference>
<dbReference type="Proteomes" id="UP001292094">
    <property type="component" value="Unassembled WGS sequence"/>
</dbReference>
<evidence type="ECO:0000313" key="6">
    <source>
        <dbReference type="Proteomes" id="UP001292094"/>
    </source>
</evidence>
<keyword evidence="4" id="KW-1133">Transmembrane helix</keyword>
<organism evidence="5 6">
    <name type="scientific">Petrolisthes manimaculis</name>
    <dbReference type="NCBI Taxonomy" id="1843537"/>
    <lineage>
        <taxon>Eukaryota</taxon>
        <taxon>Metazoa</taxon>
        <taxon>Ecdysozoa</taxon>
        <taxon>Arthropoda</taxon>
        <taxon>Crustacea</taxon>
        <taxon>Multicrustacea</taxon>
        <taxon>Malacostraca</taxon>
        <taxon>Eumalacostraca</taxon>
        <taxon>Eucarida</taxon>
        <taxon>Decapoda</taxon>
        <taxon>Pleocyemata</taxon>
        <taxon>Anomura</taxon>
        <taxon>Galatheoidea</taxon>
        <taxon>Porcellanidae</taxon>
        <taxon>Petrolisthes</taxon>
    </lineage>
</organism>
<dbReference type="PANTHER" id="PTHR21531:SF0">
    <property type="entry name" value="PROTEIN LTV1 HOMOLOG"/>
    <property type="match status" value="1"/>
</dbReference>
<evidence type="ECO:0000256" key="1">
    <source>
        <dbReference type="ARBA" id="ARBA00009078"/>
    </source>
</evidence>
<reference evidence="5" key="1">
    <citation type="submission" date="2023-11" db="EMBL/GenBank/DDBJ databases">
        <title>Genome assemblies of two species of porcelain crab, Petrolisthes cinctipes and Petrolisthes manimaculis (Anomura: Porcellanidae).</title>
        <authorList>
            <person name="Angst P."/>
        </authorList>
    </citation>
    <scope>NUCLEOTIDE SEQUENCE</scope>
    <source>
        <strain evidence="5">PB745_02</strain>
        <tissue evidence="5">Gill</tissue>
    </source>
</reference>
<dbReference type="AlphaFoldDB" id="A0AAE1TZZ9"/>
<dbReference type="GO" id="GO:0030688">
    <property type="term" value="C:preribosome, small subunit precursor"/>
    <property type="evidence" value="ECO:0007669"/>
    <property type="project" value="TreeGrafter"/>
</dbReference>
<protein>
    <recommendedName>
        <fullName evidence="2">Protein LTV1 homolog</fullName>
    </recommendedName>
</protein>